<name>A0A8K0XZE2_9ENTR</name>
<dbReference type="RefSeq" id="WP_238713730.1">
    <property type="nucleotide sequence ID" value="NZ_JAEPBH010000020.1"/>
</dbReference>
<feature type="domain" description="4Fe-4S ferredoxin-type" evidence="9">
    <location>
        <begin position="57"/>
        <end position="87"/>
    </location>
</feature>
<evidence type="ECO:0000259" key="9">
    <source>
        <dbReference type="PROSITE" id="PS51379"/>
    </source>
</evidence>
<dbReference type="NCBIfam" id="TIGR00402">
    <property type="entry name" value="napF"/>
    <property type="match status" value="1"/>
</dbReference>
<comment type="subcellular location">
    <subcellularLocation>
        <location evidence="8">Cytoplasm</location>
    </subcellularLocation>
</comment>
<evidence type="ECO:0000256" key="7">
    <source>
        <dbReference type="ARBA" id="ARBA00023014"/>
    </source>
</evidence>
<dbReference type="Proteomes" id="UP000659047">
    <property type="component" value="Unassembled WGS sequence"/>
</dbReference>
<gene>
    <name evidence="8 10" type="primary">napF</name>
    <name evidence="10" type="ORF">JJB97_09200</name>
</gene>
<feature type="binding site" evidence="8">
    <location>
        <position position="140"/>
    </location>
    <ligand>
        <name>[4Fe-4S] cluster</name>
        <dbReference type="ChEBI" id="CHEBI:49883"/>
        <label>3</label>
    </ligand>
</feature>
<dbReference type="GO" id="GO:0046872">
    <property type="term" value="F:metal ion binding"/>
    <property type="evidence" value="ECO:0007669"/>
    <property type="project" value="UniProtKB-KW"/>
</dbReference>
<comment type="function">
    <text evidence="8">Could be involved in the maturation of NapA, the catalytic subunit of the periplasmic nitrate reductase, before its export into the periplasm.</text>
</comment>
<dbReference type="Pfam" id="PF12838">
    <property type="entry name" value="Fer4_7"/>
    <property type="match status" value="1"/>
</dbReference>
<protein>
    <recommendedName>
        <fullName evidence="8">Ferredoxin-type protein NapF</fullName>
    </recommendedName>
</protein>
<keyword evidence="7 8" id="KW-0411">Iron-sulfur</keyword>
<comment type="cofactor">
    <cofactor evidence="8">
        <name>[4Fe-4S] cluster</name>
        <dbReference type="ChEBI" id="CHEBI:49883"/>
    </cofactor>
</comment>
<proteinExistence type="inferred from homology"/>
<feature type="binding site" evidence="8">
    <location>
        <position position="71"/>
    </location>
    <ligand>
        <name>[4Fe-4S] cluster</name>
        <dbReference type="ChEBI" id="CHEBI:49883"/>
        <label>2</label>
    </ligand>
</feature>
<feature type="binding site" evidence="8">
    <location>
        <position position="146"/>
    </location>
    <ligand>
        <name>[4Fe-4S] cluster</name>
        <dbReference type="ChEBI" id="CHEBI:49883"/>
        <label>3</label>
    </ligand>
</feature>
<evidence type="ECO:0000256" key="5">
    <source>
        <dbReference type="ARBA" id="ARBA00022982"/>
    </source>
</evidence>
<feature type="binding site" evidence="8">
    <location>
        <position position="46"/>
    </location>
    <ligand>
        <name>[4Fe-4S] cluster</name>
        <dbReference type="ChEBI" id="CHEBI:49883"/>
        <label>1</label>
    </ligand>
</feature>
<dbReference type="GO" id="GO:0051539">
    <property type="term" value="F:4 iron, 4 sulfur cluster binding"/>
    <property type="evidence" value="ECO:0007669"/>
    <property type="project" value="UniProtKB-UniRule"/>
</dbReference>
<feature type="binding site" evidence="8">
    <location>
        <position position="143"/>
    </location>
    <ligand>
        <name>[4Fe-4S] cluster</name>
        <dbReference type="ChEBI" id="CHEBI:49883"/>
        <label>3</label>
    </ligand>
</feature>
<evidence type="ECO:0000256" key="6">
    <source>
        <dbReference type="ARBA" id="ARBA00023004"/>
    </source>
</evidence>
<keyword evidence="8" id="KW-0963">Cytoplasm</keyword>
<dbReference type="SUPFAM" id="SSF54862">
    <property type="entry name" value="4Fe-4S ferredoxins"/>
    <property type="match status" value="1"/>
</dbReference>
<reference evidence="10" key="1">
    <citation type="submission" date="2021-01" db="EMBL/GenBank/DDBJ databases">
        <title>Intestinitalea alba gen. nov., sp. nov., a novel genus of the family Enterobacteriaceae, isolated from the gut of the plastic-eating mealworm Tenebrio molitor L.</title>
        <authorList>
            <person name="Yang Y."/>
        </authorList>
    </citation>
    <scope>NUCLEOTIDE SEQUENCE</scope>
    <source>
        <strain evidence="10">BIT-L3</strain>
    </source>
</reference>
<keyword evidence="2 8" id="KW-0004">4Fe-4S</keyword>
<feature type="binding site" evidence="8">
    <location>
        <position position="42"/>
    </location>
    <ligand>
        <name>[4Fe-4S] cluster</name>
        <dbReference type="ChEBI" id="CHEBI:49883"/>
        <label>1</label>
    </ligand>
</feature>
<dbReference type="PROSITE" id="PS00198">
    <property type="entry name" value="4FE4S_FER_1"/>
    <property type="match status" value="2"/>
</dbReference>
<evidence type="ECO:0000256" key="4">
    <source>
        <dbReference type="ARBA" id="ARBA00022737"/>
    </source>
</evidence>
<dbReference type="InterPro" id="IPR004496">
    <property type="entry name" value="NapF"/>
</dbReference>
<dbReference type="HAMAP" id="MF_02201">
    <property type="entry name" value="NapF"/>
    <property type="match status" value="1"/>
</dbReference>
<dbReference type="PROSITE" id="PS51379">
    <property type="entry name" value="4FE4S_FER_2"/>
    <property type="match status" value="4"/>
</dbReference>
<feature type="domain" description="4Fe-4S ferredoxin-type" evidence="9">
    <location>
        <begin position="97"/>
        <end position="126"/>
    </location>
</feature>
<organism evidence="10 11">
    <name type="scientific">Tenebrionibacter intestinalis</name>
    <dbReference type="NCBI Taxonomy" id="2799638"/>
    <lineage>
        <taxon>Bacteria</taxon>
        <taxon>Pseudomonadati</taxon>
        <taxon>Pseudomonadota</taxon>
        <taxon>Gammaproteobacteria</taxon>
        <taxon>Enterobacterales</taxon>
        <taxon>Enterobacteriaceae</taxon>
        <taxon>Tenebrionibacter/Tenebrionicola group</taxon>
        <taxon>Tenebrionibacter</taxon>
    </lineage>
</organism>
<feature type="binding site" evidence="8">
    <location>
        <position position="36"/>
    </location>
    <ligand>
        <name>[4Fe-4S] cluster</name>
        <dbReference type="ChEBI" id="CHEBI:49883"/>
        <label>1</label>
    </ligand>
</feature>
<comment type="caution">
    <text evidence="10">The sequence shown here is derived from an EMBL/GenBank/DDBJ whole genome shotgun (WGS) entry which is preliminary data.</text>
</comment>
<feature type="binding site" evidence="8">
    <location>
        <position position="150"/>
    </location>
    <ligand>
        <name>[4Fe-4S] cluster</name>
        <dbReference type="ChEBI" id="CHEBI:49883"/>
        <label>3</label>
    </ligand>
</feature>
<dbReference type="Pfam" id="PF13187">
    <property type="entry name" value="Fer4_9"/>
    <property type="match status" value="1"/>
</dbReference>
<dbReference type="EMBL" id="JAEPBH010000020">
    <property type="protein sequence ID" value="MBK4715504.1"/>
    <property type="molecule type" value="Genomic_DNA"/>
</dbReference>
<comment type="similarity">
    <text evidence="8">Belongs to the NapF family.</text>
</comment>
<dbReference type="GO" id="GO:0005737">
    <property type="term" value="C:cytoplasm"/>
    <property type="evidence" value="ECO:0007669"/>
    <property type="project" value="UniProtKB-SubCell"/>
</dbReference>
<keyword evidence="6 8" id="KW-0408">Iron</keyword>
<feature type="binding site" evidence="8">
    <location>
        <position position="68"/>
    </location>
    <ligand>
        <name>[4Fe-4S] cluster</name>
        <dbReference type="ChEBI" id="CHEBI:49883"/>
        <label>2</label>
    </ligand>
</feature>
<feature type="domain" description="4Fe-4S ferredoxin-type" evidence="9">
    <location>
        <begin position="26"/>
        <end position="56"/>
    </location>
</feature>
<comment type="subunit">
    <text evidence="8">Interacts with the cytoplasmic NapA precursor.</text>
</comment>
<dbReference type="CDD" id="cd10564">
    <property type="entry name" value="NapF_like"/>
    <property type="match status" value="1"/>
</dbReference>
<feature type="binding site" evidence="8">
    <location>
        <position position="74"/>
    </location>
    <ligand>
        <name>[4Fe-4S] cluster</name>
        <dbReference type="ChEBI" id="CHEBI:49883"/>
        <label>2</label>
    </ligand>
</feature>
<keyword evidence="1" id="KW-0813">Transport</keyword>
<evidence type="ECO:0000256" key="3">
    <source>
        <dbReference type="ARBA" id="ARBA00022723"/>
    </source>
</evidence>
<dbReference type="AlphaFoldDB" id="A0A8K0XZE2"/>
<dbReference type="Gene3D" id="3.30.70.20">
    <property type="match status" value="2"/>
</dbReference>
<keyword evidence="11" id="KW-1185">Reference proteome</keyword>
<evidence type="ECO:0000313" key="11">
    <source>
        <dbReference type="Proteomes" id="UP000659047"/>
    </source>
</evidence>
<dbReference type="PANTHER" id="PTHR43687">
    <property type="entry name" value="ADENYLYLSULFATE REDUCTASE, BETA SUBUNIT"/>
    <property type="match status" value="1"/>
</dbReference>
<dbReference type="InterPro" id="IPR017900">
    <property type="entry name" value="4Fe4S_Fe_S_CS"/>
</dbReference>
<sequence length="160" mass="17252">MAECSRRSLLTGAFRGQSGAMRPPWSRADVAFTAVCTRCDACVQACETGIVIRGAGGFPVVDFHRGECTFCYACAESCAEALFVARDSLPWRYQAAVGAHCLAENRIECRSCEDACPERAIRFRPTRAGVARPQIVPERCSACGACAAGCPVFAIEFKEL</sequence>
<feature type="binding site" evidence="8">
    <location>
        <position position="39"/>
    </location>
    <ligand>
        <name>[4Fe-4S] cluster</name>
        <dbReference type="ChEBI" id="CHEBI:49883"/>
        <label>1</label>
    </ligand>
</feature>
<evidence type="ECO:0000313" key="10">
    <source>
        <dbReference type="EMBL" id="MBK4715504.1"/>
    </source>
</evidence>
<accession>A0A8K0XZE2</accession>
<evidence type="ECO:0000256" key="8">
    <source>
        <dbReference type="HAMAP-Rule" id="MF_02201"/>
    </source>
</evidence>
<evidence type="ECO:0000256" key="1">
    <source>
        <dbReference type="ARBA" id="ARBA00022448"/>
    </source>
</evidence>
<evidence type="ECO:0000256" key="2">
    <source>
        <dbReference type="ARBA" id="ARBA00022485"/>
    </source>
</evidence>
<keyword evidence="3 8" id="KW-0479">Metal-binding</keyword>
<feature type="domain" description="4Fe-4S ferredoxin-type" evidence="9">
    <location>
        <begin position="131"/>
        <end position="160"/>
    </location>
</feature>
<dbReference type="InterPro" id="IPR017896">
    <property type="entry name" value="4Fe4S_Fe-S-bd"/>
</dbReference>
<keyword evidence="4 8" id="KW-0677">Repeat</keyword>
<feature type="binding site" evidence="8">
    <location>
        <position position="78"/>
    </location>
    <ligand>
        <name>[4Fe-4S] cluster</name>
        <dbReference type="ChEBI" id="CHEBI:49883"/>
        <label>2</label>
    </ligand>
</feature>
<dbReference type="PANTHER" id="PTHR43687:SF6">
    <property type="entry name" value="L-ASPARTATE SEMIALDEHYDE SULFURTRANSFERASE IRON-SULFUR SUBUNIT"/>
    <property type="match status" value="1"/>
</dbReference>
<dbReference type="InterPro" id="IPR050572">
    <property type="entry name" value="Fe-S_Ferredoxin"/>
</dbReference>
<keyword evidence="5" id="KW-0249">Electron transport</keyword>